<dbReference type="SUPFAM" id="SSF46689">
    <property type="entry name" value="Homeodomain-like"/>
    <property type="match status" value="1"/>
</dbReference>
<comment type="caution">
    <text evidence="6">The sequence shown here is derived from an EMBL/GenBank/DDBJ whole genome shotgun (WGS) entry which is preliminary data.</text>
</comment>
<dbReference type="EMBL" id="WTUZ01000016">
    <property type="protein sequence ID" value="MZQ83226.1"/>
    <property type="molecule type" value="Genomic_DNA"/>
</dbReference>
<dbReference type="Proteomes" id="UP000481087">
    <property type="component" value="Unassembled WGS sequence"/>
</dbReference>
<accession>A0A6L8V114</accession>
<dbReference type="PANTHER" id="PTHR43280">
    <property type="entry name" value="ARAC-FAMILY TRANSCRIPTIONAL REGULATOR"/>
    <property type="match status" value="1"/>
</dbReference>
<proteinExistence type="predicted"/>
<evidence type="ECO:0000256" key="1">
    <source>
        <dbReference type="ARBA" id="ARBA00023015"/>
    </source>
</evidence>
<keyword evidence="3" id="KW-0804">Transcription</keyword>
<gene>
    <name evidence="6" type="ORF">GQF01_14010</name>
</gene>
<dbReference type="GO" id="GO:0003700">
    <property type="term" value="F:DNA-binding transcription factor activity"/>
    <property type="evidence" value="ECO:0007669"/>
    <property type="project" value="InterPro"/>
</dbReference>
<protein>
    <submittedName>
        <fullName evidence="6">Helix-turn-helix domain-containing protein</fullName>
    </submittedName>
</protein>
<dbReference type="GO" id="GO:0043565">
    <property type="term" value="F:sequence-specific DNA binding"/>
    <property type="evidence" value="ECO:0007669"/>
    <property type="project" value="InterPro"/>
</dbReference>
<dbReference type="Pfam" id="PF12833">
    <property type="entry name" value="HTH_18"/>
    <property type="match status" value="1"/>
</dbReference>
<dbReference type="InterPro" id="IPR018060">
    <property type="entry name" value="HTH_AraC"/>
</dbReference>
<evidence type="ECO:0000313" key="7">
    <source>
        <dbReference type="Proteomes" id="UP000481087"/>
    </source>
</evidence>
<evidence type="ECO:0000313" key="6">
    <source>
        <dbReference type="EMBL" id="MZQ83226.1"/>
    </source>
</evidence>
<keyword evidence="7" id="KW-1185">Reference proteome</keyword>
<sequence length="794" mass="91208">MSQIKLPRSMFIRMFTSFTFVFICILLALSYILYVNFQKIGVNLVSSANTNALSQVSYSATYLNEASKTFAISLLTNDRVQSVMYSANNDYKDIQEALVDVSKLKNANQFVHSVYVFNGTSNQFYSTWLQSINTKDSFFDQDLVSIIDQKKQVTRGKFHPVLRKIPVFISADGKDIDSNQKMSVLTYIFYEYEDTADRVKGAIIVNVKVDYLKDLIQSLSSSGKNQGSTWILGENEQQILGNMEQLSAEEKTAVLKPIQESYKAKEAFFTTTIQGKKHLITYVTSDTLKWKFIHIAPYSIIFHDMERLGWITLAFCLGILIPGIFIVFYVSKRLYSPIRGLVGKVSVLPRSPSLVDNKDDIGYLSDVISMAIQQNEVSIGDKKTAFFTRKLEFMRRLVSQSLDDDPADLQSRLDHYQIGLLADKRHFAVIFMIDRYEQFIRTYSAADQQLFRYAIGNAAEEIASRSTNNCAVDLGDEVVLILEACDESYDKQLRDISLIVAELQNWVQNNLKLSMTGVIGYSVKQLQDISISYQEAVQFSKYRFIFGQGSIISSDELKHMKTDDFRPPLQMEKTFDELLVYGKYEEAIQVYEQIVAYLNHYSYDIVISYLYYLAFNIYKRIKEIELNGSTTFNIQYSTFVRMISRMETIGEINAEFHVLIRQIAESMVDSKVNRNQQIVSKVIGIIESNYMDKSLCQDSIALLLNLSKYHLGKIFRNVHGRAIAEWLMDYRLSIAAELITKPNTNVAEILDRIGWENQNYFYKMFKTKYGVTTSEYKLRNSTSENKLFDNGYPS</sequence>
<evidence type="ECO:0000256" key="2">
    <source>
        <dbReference type="ARBA" id="ARBA00023125"/>
    </source>
</evidence>
<feature type="transmembrane region" description="Helical" evidence="4">
    <location>
        <begin position="12"/>
        <end position="34"/>
    </location>
</feature>
<dbReference type="SMART" id="SM00342">
    <property type="entry name" value="HTH_ARAC"/>
    <property type="match status" value="1"/>
</dbReference>
<dbReference type="AlphaFoldDB" id="A0A6L8V114"/>
<keyword evidence="1" id="KW-0805">Transcription regulation</keyword>
<dbReference type="PROSITE" id="PS01124">
    <property type="entry name" value="HTH_ARAC_FAMILY_2"/>
    <property type="match status" value="1"/>
</dbReference>
<organism evidence="6 7">
    <name type="scientific">Paenibacillus silvestris</name>
    <dbReference type="NCBI Taxonomy" id="2606219"/>
    <lineage>
        <taxon>Bacteria</taxon>
        <taxon>Bacillati</taxon>
        <taxon>Bacillota</taxon>
        <taxon>Bacilli</taxon>
        <taxon>Bacillales</taxon>
        <taxon>Paenibacillaceae</taxon>
        <taxon>Paenibacillus</taxon>
    </lineage>
</organism>
<name>A0A6L8V114_9BACL</name>
<keyword evidence="4" id="KW-0812">Transmembrane</keyword>
<feature type="transmembrane region" description="Helical" evidence="4">
    <location>
        <begin position="308"/>
        <end position="330"/>
    </location>
</feature>
<dbReference type="InterPro" id="IPR009057">
    <property type="entry name" value="Homeodomain-like_sf"/>
</dbReference>
<evidence type="ECO:0000259" key="5">
    <source>
        <dbReference type="PROSITE" id="PS01124"/>
    </source>
</evidence>
<evidence type="ECO:0000256" key="3">
    <source>
        <dbReference type="ARBA" id="ARBA00023163"/>
    </source>
</evidence>
<dbReference type="PANTHER" id="PTHR43280:SF34">
    <property type="entry name" value="ARAC-FAMILY TRANSCRIPTIONAL REGULATOR"/>
    <property type="match status" value="1"/>
</dbReference>
<keyword evidence="4" id="KW-0472">Membrane</keyword>
<feature type="domain" description="HTH araC/xylS-type" evidence="5">
    <location>
        <begin position="680"/>
        <end position="779"/>
    </location>
</feature>
<dbReference type="Pfam" id="PF17853">
    <property type="entry name" value="GGDEF_2"/>
    <property type="match status" value="1"/>
</dbReference>
<dbReference type="InterPro" id="IPR041522">
    <property type="entry name" value="CdaR_GGDEF"/>
</dbReference>
<keyword evidence="4" id="KW-1133">Transmembrane helix</keyword>
<reference evidence="6 7" key="1">
    <citation type="submission" date="2019-12" db="EMBL/GenBank/DDBJ databases">
        <title>Paenibacillus sp. nov. sp. isolated from soil.</title>
        <authorList>
            <person name="Kim J."/>
            <person name="Jeong S.E."/>
            <person name="Jung H.S."/>
            <person name="Jeon C.O."/>
        </authorList>
    </citation>
    <scope>NUCLEOTIDE SEQUENCE [LARGE SCALE GENOMIC DNA]</scope>
    <source>
        <strain evidence="6 7">5J-6</strain>
    </source>
</reference>
<dbReference type="RefSeq" id="WP_161407423.1">
    <property type="nucleotide sequence ID" value="NZ_WTUZ01000016.1"/>
</dbReference>
<dbReference type="Gene3D" id="1.10.10.60">
    <property type="entry name" value="Homeodomain-like"/>
    <property type="match status" value="1"/>
</dbReference>
<keyword evidence="2" id="KW-0238">DNA-binding</keyword>
<dbReference type="Gene3D" id="3.30.450.20">
    <property type="entry name" value="PAS domain"/>
    <property type="match status" value="1"/>
</dbReference>
<evidence type="ECO:0000256" key="4">
    <source>
        <dbReference type="SAM" id="Phobius"/>
    </source>
</evidence>